<dbReference type="SMART" id="SM00364">
    <property type="entry name" value="LRR_BAC"/>
    <property type="match status" value="5"/>
</dbReference>
<protein>
    <recommendedName>
        <fullName evidence="7">LRRNT domain-containing protein</fullName>
    </recommendedName>
</protein>
<keyword evidence="2 6" id="KW-0732">Signal</keyword>
<evidence type="ECO:0000313" key="8">
    <source>
        <dbReference type="EMBL" id="KAI1890384.1"/>
    </source>
</evidence>
<sequence>MGLWNRWLLFVLLVGLNVVCQDYDNEATNEIFEYEIEEETPPQVPPPPIPQPPDYGDPYMLYPLQCAPECFCPMSYPLAMYCDHRKLKVVPNIPRQIRHLYIQFNDIEALTAAPFANATSLREINLSHNSLKSSLVDRNVFAKLKDLLQLHLEYNELEEVPPSLPKTLQRLFLGFNKISKLPADALQGLASITVLDLCNNRLTDAGIKGKTLSSLKSLMQINICGNKLRSMPSDLPPSVLQLSLENNSIASIPDGYFKKTPQLMSLRVSHNKLRTVPYKVFNLSSLMELNLGHNQLSKTFYIPTALEHLYLNHNEFLDLNVSLMCPSVDITKPNLLTYIRIDNNRLKGPLDFYAYTCFPRIRVVFYGEQKKAEVIEKKTIPPRRINPRRKLDKTRGGGDSKSD</sequence>
<feature type="signal peptide" evidence="6">
    <location>
        <begin position="1"/>
        <end position="21"/>
    </location>
</feature>
<reference evidence="8" key="1">
    <citation type="submission" date="2021-01" db="EMBL/GenBank/DDBJ databases">
        <authorList>
            <person name="Zahm M."/>
            <person name="Roques C."/>
            <person name="Cabau C."/>
            <person name="Klopp C."/>
            <person name="Donnadieu C."/>
            <person name="Jouanno E."/>
            <person name="Lampietro C."/>
            <person name="Louis A."/>
            <person name="Herpin A."/>
            <person name="Echchiki A."/>
            <person name="Berthelot C."/>
            <person name="Parey E."/>
            <person name="Roest-Crollius H."/>
            <person name="Braasch I."/>
            <person name="Postlethwait J."/>
            <person name="Bobe J."/>
            <person name="Montfort J."/>
            <person name="Bouchez O."/>
            <person name="Begum T."/>
            <person name="Mejri S."/>
            <person name="Adams A."/>
            <person name="Chen W.-J."/>
            <person name="Guiguen Y."/>
        </authorList>
    </citation>
    <scope>NUCLEOTIDE SEQUENCE</scope>
    <source>
        <tissue evidence="8">Blood</tissue>
    </source>
</reference>
<dbReference type="InterPro" id="IPR003591">
    <property type="entry name" value="Leu-rich_rpt_typical-subtyp"/>
</dbReference>
<dbReference type="Pfam" id="PF01462">
    <property type="entry name" value="LRRNT"/>
    <property type="match status" value="1"/>
</dbReference>
<evidence type="ECO:0000259" key="7">
    <source>
        <dbReference type="SMART" id="SM00013"/>
    </source>
</evidence>
<keyword evidence="3" id="KW-0677">Repeat</keyword>
<organism evidence="8 9">
    <name type="scientific">Albula goreensis</name>
    <dbReference type="NCBI Taxonomy" id="1534307"/>
    <lineage>
        <taxon>Eukaryota</taxon>
        <taxon>Metazoa</taxon>
        <taxon>Chordata</taxon>
        <taxon>Craniata</taxon>
        <taxon>Vertebrata</taxon>
        <taxon>Euteleostomi</taxon>
        <taxon>Actinopterygii</taxon>
        <taxon>Neopterygii</taxon>
        <taxon>Teleostei</taxon>
        <taxon>Albuliformes</taxon>
        <taxon>Albulidae</taxon>
        <taxon>Albula</taxon>
    </lineage>
</organism>
<evidence type="ECO:0000256" key="6">
    <source>
        <dbReference type="SAM" id="SignalP"/>
    </source>
</evidence>
<keyword evidence="4" id="KW-0325">Glycoprotein</keyword>
<feature type="compositionally biased region" description="Basic and acidic residues" evidence="5">
    <location>
        <begin position="393"/>
        <end position="403"/>
    </location>
</feature>
<dbReference type="InterPro" id="IPR032675">
    <property type="entry name" value="LRR_dom_sf"/>
</dbReference>
<dbReference type="InterPro" id="IPR001611">
    <property type="entry name" value="Leu-rich_rpt"/>
</dbReference>
<proteinExistence type="predicted"/>
<evidence type="ECO:0000256" key="3">
    <source>
        <dbReference type="ARBA" id="ARBA00022737"/>
    </source>
</evidence>
<dbReference type="Gene3D" id="3.80.10.10">
    <property type="entry name" value="Ribonuclease Inhibitor"/>
    <property type="match status" value="3"/>
</dbReference>
<evidence type="ECO:0000313" key="9">
    <source>
        <dbReference type="Proteomes" id="UP000829720"/>
    </source>
</evidence>
<comment type="caution">
    <text evidence="8">The sequence shown here is derived from an EMBL/GenBank/DDBJ whole genome shotgun (WGS) entry which is preliminary data.</text>
</comment>
<feature type="domain" description="LRRNT" evidence="7">
    <location>
        <begin position="65"/>
        <end position="99"/>
    </location>
</feature>
<evidence type="ECO:0000256" key="5">
    <source>
        <dbReference type="SAM" id="MobiDB-lite"/>
    </source>
</evidence>
<dbReference type="SMART" id="SM00013">
    <property type="entry name" value="LRRNT"/>
    <property type="match status" value="1"/>
</dbReference>
<keyword evidence="1" id="KW-0433">Leucine-rich repeat</keyword>
<accession>A0A8T3D3Y9</accession>
<feature type="region of interest" description="Disordered" evidence="5">
    <location>
        <begin position="377"/>
        <end position="403"/>
    </location>
</feature>
<dbReference type="InterPro" id="IPR000372">
    <property type="entry name" value="LRRNT"/>
</dbReference>
<evidence type="ECO:0000256" key="4">
    <source>
        <dbReference type="ARBA" id="ARBA00023180"/>
    </source>
</evidence>
<dbReference type="GO" id="GO:0005615">
    <property type="term" value="C:extracellular space"/>
    <property type="evidence" value="ECO:0007669"/>
    <property type="project" value="TreeGrafter"/>
</dbReference>
<dbReference type="AlphaFoldDB" id="A0A8T3D3Y9"/>
<dbReference type="PANTHER" id="PTHR45712:SF3">
    <property type="entry name" value="OSTEOMODULIN"/>
    <property type="match status" value="1"/>
</dbReference>
<name>A0A8T3D3Y9_9TELE</name>
<dbReference type="Proteomes" id="UP000829720">
    <property type="component" value="Unassembled WGS sequence"/>
</dbReference>
<keyword evidence="9" id="KW-1185">Reference proteome</keyword>
<dbReference type="OrthoDB" id="1055097at2759"/>
<dbReference type="Pfam" id="PF13855">
    <property type="entry name" value="LRR_8"/>
    <property type="match status" value="3"/>
</dbReference>
<gene>
    <name evidence="8" type="ORF">AGOR_G00153170</name>
</gene>
<evidence type="ECO:0000256" key="2">
    <source>
        <dbReference type="ARBA" id="ARBA00022729"/>
    </source>
</evidence>
<dbReference type="PANTHER" id="PTHR45712">
    <property type="entry name" value="AGAP008170-PA"/>
    <property type="match status" value="1"/>
</dbReference>
<dbReference type="SUPFAM" id="SSF52058">
    <property type="entry name" value="L domain-like"/>
    <property type="match status" value="1"/>
</dbReference>
<dbReference type="SMART" id="SM00369">
    <property type="entry name" value="LRR_TYP"/>
    <property type="match status" value="7"/>
</dbReference>
<feature type="chain" id="PRO_5035882398" description="LRRNT domain-containing protein" evidence="6">
    <location>
        <begin position="22"/>
        <end position="403"/>
    </location>
</feature>
<dbReference type="InterPro" id="IPR050333">
    <property type="entry name" value="SLRP"/>
</dbReference>
<dbReference type="EMBL" id="JAERUA010000014">
    <property type="protein sequence ID" value="KAI1890384.1"/>
    <property type="molecule type" value="Genomic_DNA"/>
</dbReference>
<evidence type="ECO:0000256" key="1">
    <source>
        <dbReference type="ARBA" id="ARBA00022614"/>
    </source>
</evidence>